<evidence type="ECO:0000313" key="3">
    <source>
        <dbReference type="Proteomes" id="UP001321760"/>
    </source>
</evidence>
<accession>A0AAV9GBP8</accession>
<keyword evidence="3" id="KW-1185">Reference proteome</keyword>
<proteinExistence type="predicted"/>
<dbReference type="InterPro" id="IPR052895">
    <property type="entry name" value="HetReg/Transcr_Mod"/>
</dbReference>
<dbReference type="PANTHER" id="PTHR24148">
    <property type="entry name" value="ANKYRIN REPEAT DOMAIN-CONTAINING PROTEIN 39 HOMOLOG-RELATED"/>
    <property type="match status" value="1"/>
</dbReference>
<dbReference type="AlphaFoldDB" id="A0AAV9GBP8"/>
<dbReference type="InterPro" id="IPR010730">
    <property type="entry name" value="HET"/>
</dbReference>
<evidence type="ECO:0000259" key="1">
    <source>
        <dbReference type="Pfam" id="PF06985"/>
    </source>
</evidence>
<organism evidence="2 3">
    <name type="scientific">Podospora aff. communis PSN243</name>
    <dbReference type="NCBI Taxonomy" id="3040156"/>
    <lineage>
        <taxon>Eukaryota</taxon>
        <taxon>Fungi</taxon>
        <taxon>Dikarya</taxon>
        <taxon>Ascomycota</taxon>
        <taxon>Pezizomycotina</taxon>
        <taxon>Sordariomycetes</taxon>
        <taxon>Sordariomycetidae</taxon>
        <taxon>Sordariales</taxon>
        <taxon>Podosporaceae</taxon>
        <taxon>Podospora</taxon>
    </lineage>
</organism>
<feature type="domain" description="Heterokaryon incompatibility" evidence="1">
    <location>
        <begin position="51"/>
        <end position="115"/>
    </location>
</feature>
<evidence type="ECO:0000313" key="2">
    <source>
        <dbReference type="EMBL" id="KAK4446269.1"/>
    </source>
</evidence>
<dbReference type="PANTHER" id="PTHR24148:SF78">
    <property type="entry name" value="HETEROKARYON INCOMPATIBILITY DOMAIN-CONTAINING PROTEIN"/>
    <property type="match status" value="1"/>
</dbReference>
<reference evidence="2" key="1">
    <citation type="journal article" date="2023" name="Mol. Phylogenet. Evol.">
        <title>Genome-scale phylogeny and comparative genomics of the fungal order Sordariales.</title>
        <authorList>
            <person name="Hensen N."/>
            <person name="Bonometti L."/>
            <person name="Westerberg I."/>
            <person name="Brannstrom I.O."/>
            <person name="Guillou S."/>
            <person name="Cros-Aarteil S."/>
            <person name="Calhoun S."/>
            <person name="Haridas S."/>
            <person name="Kuo A."/>
            <person name="Mondo S."/>
            <person name="Pangilinan J."/>
            <person name="Riley R."/>
            <person name="LaButti K."/>
            <person name="Andreopoulos B."/>
            <person name="Lipzen A."/>
            <person name="Chen C."/>
            <person name="Yan M."/>
            <person name="Daum C."/>
            <person name="Ng V."/>
            <person name="Clum A."/>
            <person name="Steindorff A."/>
            <person name="Ohm R.A."/>
            <person name="Martin F."/>
            <person name="Silar P."/>
            <person name="Natvig D.O."/>
            <person name="Lalanne C."/>
            <person name="Gautier V."/>
            <person name="Ament-Velasquez S.L."/>
            <person name="Kruys A."/>
            <person name="Hutchinson M.I."/>
            <person name="Powell A.J."/>
            <person name="Barry K."/>
            <person name="Miller A.N."/>
            <person name="Grigoriev I.V."/>
            <person name="Debuchy R."/>
            <person name="Gladieux P."/>
            <person name="Hiltunen Thoren M."/>
            <person name="Johannesson H."/>
        </authorList>
    </citation>
    <scope>NUCLEOTIDE SEQUENCE</scope>
    <source>
        <strain evidence="2">PSN243</strain>
    </source>
</reference>
<comment type="caution">
    <text evidence="2">The sequence shown here is derived from an EMBL/GenBank/DDBJ whole genome shotgun (WGS) entry which is preliminary data.</text>
</comment>
<reference evidence="2" key="2">
    <citation type="submission" date="2023-05" db="EMBL/GenBank/DDBJ databases">
        <authorList>
            <consortium name="Lawrence Berkeley National Laboratory"/>
            <person name="Steindorff A."/>
            <person name="Hensen N."/>
            <person name="Bonometti L."/>
            <person name="Westerberg I."/>
            <person name="Brannstrom I.O."/>
            <person name="Guillou S."/>
            <person name="Cros-Aarteil S."/>
            <person name="Calhoun S."/>
            <person name="Haridas S."/>
            <person name="Kuo A."/>
            <person name="Mondo S."/>
            <person name="Pangilinan J."/>
            <person name="Riley R."/>
            <person name="Labutti K."/>
            <person name="Andreopoulos B."/>
            <person name="Lipzen A."/>
            <person name="Chen C."/>
            <person name="Yanf M."/>
            <person name="Daum C."/>
            <person name="Ng V."/>
            <person name="Clum A."/>
            <person name="Ohm R."/>
            <person name="Martin F."/>
            <person name="Silar P."/>
            <person name="Natvig D."/>
            <person name="Lalanne C."/>
            <person name="Gautier V."/>
            <person name="Ament-Velasquez S.L."/>
            <person name="Kruys A."/>
            <person name="Hutchinson M.I."/>
            <person name="Powell A.J."/>
            <person name="Barry K."/>
            <person name="Miller A.N."/>
            <person name="Grigoriev I.V."/>
            <person name="Debuchy R."/>
            <person name="Gladieux P."/>
            <person name="Thoren M.H."/>
            <person name="Johannesson H."/>
        </authorList>
    </citation>
    <scope>NUCLEOTIDE SEQUENCE</scope>
    <source>
        <strain evidence="2">PSN243</strain>
    </source>
</reference>
<dbReference type="Pfam" id="PF06985">
    <property type="entry name" value="HET"/>
    <property type="match status" value="1"/>
</dbReference>
<dbReference type="Proteomes" id="UP001321760">
    <property type="component" value="Unassembled WGS sequence"/>
</dbReference>
<protein>
    <submittedName>
        <fullName evidence="2">Heterokaryon incompatibility protein-domain-containing protein</fullName>
    </submittedName>
</protein>
<sequence>METITKFTYTPLPGGSIRLLRLLPSHDSDSPIHCELIDYTLLSSPKQTHLFEAMSYAWGSADNPKSIHVNGRNLAVTCNLYAALARLRDHVLDRVLWVDAICINQEDVAERGRQGEDSTHALDVVNACSFGDALWRPDDKTQKALVALLGRPWFRRTWVLQEVAAARHIYIICGDVDIDGHAFALGLKALRNFWAANALKSSHPTTHLMEHAPPLFRGVAKDPTSFSLRVHPLGDLIDLYHHREATYRRDKIYALLGMSSDMPSSRGLVPDYTVSWKSVLRQVVITLFGNKVGVLTWEGEEVAIIQGRCRLLGKVTAVKNDDLSASVGKDDIQCLLDGASKPTILRLCGDYFFVIATAITVPNESLSDLSNEIEEVLHDVTVFNIFGDPEFKHLISNPEGVGESGTAIAEAYKKYYLEDHPPAELCDHAYMGIGL</sequence>
<dbReference type="EMBL" id="MU865958">
    <property type="protein sequence ID" value="KAK4446269.1"/>
    <property type="molecule type" value="Genomic_DNA"/>
</dbReference>
<name>A0AAV9GBP8_9PEZI</name>
<gene>
    <name evidence="2" type="ORF">QBC34DRAFT_450888</name>
</gene>